<evidence type="ECO:0000256" key="1">
    <source>
        <dbReference type="ARBA" id="ARBA00022722"/>
    </source>
</evidence>
<keyword evidence="6" id="KW-1185">Reference proteome</keyword>
<evidence type="ECO:0000256" key="3">
    <source>
        <dbReference type="ARBA" id="ARBA00023932"/>
    </source>
</evidence>
<keyword evidence="2 4" id="KW-0378">Hydrolase</keyword>
<evidence type="ECO:0000256" key="2">
    <source>
        <dbReference type="ARBA" id="ARBA00022801"/>
    </source>
</evidence>
<dbReference type="GO" id="GO:0016787">
    <property type="term" value="F:hydrolase activity"/>
    <property type="evidence" value="ECO:0007669"/>
    <property type="project" value="UniProtKB-KW"/>
</dbReference>
<comment type="function">
    <text evidence="4">Nuclease that cleaves 2',3'-cGAMP.</text>
</comment>
<gene>
    <name evidence="5" type="ORF">EEDITHA_LOCUS9019</name>
</gene>
<dbReference type="GO" id="GO:0004518">
    <property type="term" value="F:nuclease activity"/>
    <property type="evidence" value="ECO:0007669"/>
    <property type="project" value="UniProtKB-UniRule"/>
</dbReference>
<comment type="catalytic activity">
    <reaction evidence="3">
        <text>2',3'-cGAMP + H2O = Gp(2'-5')Ap(3') + H(+)</text>
        <dbReference type="Rhea" id="RHEA:59472"/>
        <dbReference type="ChEBI" id="CHEBI:15377"/>
        <dbReference type="ChEBI" id="CHEBI:15378"/>
        <dbReference type="ChEBI" id="CHEBI:143093"/>
        <dbReference type="ChEBI" id="CHEBI:143098"/>
    </reaction>
    <physiologicalReaction direction="left-to-right" evidence="3">
        <dbReference type="Rhea" id="RHEA:59473"/>
    </physiologicalReaction>
</comment>
<proteinExistence type="inferred from homology"/>
<organism evidence="5 6">
    <name type="scientific">Euphydryas editha</name>
    <name type="common">Edith's checkerspot</name>
    <dbReference type="NCBI Taxonomy" id="104508"/>
    <lineage>
        <taxon>Eukaryota</taxon>
        <taxon>Metazoa</taxon>
        <taxon>Ecdysozoa</taxon>
        <taxon>Arthropoda</taxon>
        <taxon>Hexapoda</taxon>
        <taxon>Insecta</taxon>
        <taxon>Pterygota</taxon>
        <taxon>Neoptera</taxon>
        <taxon>Endopterygota</taxon>
        <taxon>Lepidoptera</taxon>
        <taxon>Glossata</taxon>
        <taxon>Ditrysia</taxon>
        <taxon>Papilionoidea</taxon>
        <taxon>Nymphalidae</taxon>
        <taxon>Nymphalinae</taxon>
        <taxon>Euphydryas</taxon>
    </lineage>
</organism>
<evidence type="ECO:0000313" key="6">
    <source>
        <dbReference type="Proteomes" id="UP001153954"/>
    </source>
</evidence>
<protein>
    <submittedName>
        <fullName evidence="5">Uncharacterized protein</fullName>
    </submittedName>
</protein>
<evidence type="ECO:0000256" key="4">
    <source>
        <dbReference type="HAMAP-Rule" id="MF_04143"/>
    </source>
</evidence>
<dbReference type="Proteomes" id="UP001153954">
    <property type="component" value="Unassembled WGS sequence"/>
</dbReference>
<accession>A0AAU9U342</accession>
<dbReference type="GO" id="GO:0061507">
    <property type="term" value="F:2',3'-cyclic GMP-AMP binding"/>
    <property type="evidence" value="ECO:0007669"/>
    <property type="project" value="UniProtKB-UniRule"/>
</dbReference>
<comment type="caution">
    <text evidence="5">The sequence shown here is derived from an EMBL/GenBank/DDBJ whole genome shotgun (WGS) entry which is preliminary data.</text>
</comment>
<evidence type="ECO:0000313" key="5">
    <source>
        <dbReference type="EMBL" id="CAH2093344.1"/>
    </source>
</evidence>
<dbReference type="AlphaFoldDB" id="A0AAU9U342"/>
<dbReference type="EMBL" id="CAKOGL010000013">
    <property type="protein sequence ID" value="CAH2093344.1"/>
    <property type="molecule type" value="Genomic_DNA"/>
</dbReference>
<keyword evidence="1 4" id="KW-0540">Nuclease</keyword>
<name>A0AAU9U342_EUPED</name>
<dbReference type="HAMAP" id="MF_04143">
    <property type="entry name" value="Poxins"/>
    <property type="match status" value="1"/>
</dbReference>
<sequence length="241" mass="27023">MSKKTVLNDVYKGLVEEMRLPADLHERDGKRFASCGSVLPIHCATPEQVQQMSQTTHHYCDVFTPELLAPLGELAYARLDEHYAEKVFLNRSKRLLLVSSDGKLAQWRAAPSFESANRYLAGAPLANRDGGLVSVLTARRGAHYAVSNFEGEGGYFETPRPWELVDLEEGKCYYGDRGFDTREELNQYIKQLPPAEVSPSAPPRPILLRGKLPRIVLVAENGRQLSHHYLPGVLSTDIEYL</sequence>
<dbReference type="InterPro" id="IPR006853">
    <property type="entry name" value="Poxin_vir"/>
</dbReference>
<reference evidence="5" key="1">
    <citation type="submission" date="2022-03" db="EMBL/GenBank/DDBJ databases">
        <authorList>
            <person name="Tunstrom K."/>
        </authorList>
    </citation>
    <scope>NUCLEOTIDE SEQUENCE</scope>
</reference>